<feature type="signal peptide" evidence="1">
    <location>
        <begin position="1"/>
        <end position="22"/>
    </location>
</feature>
<protein>
    <submittedName>
        <fullName evidence="2">Uncharacterized protein</fullName>
    </submittedName>
</protein>
<evidence type="ECO:0000256" key="1">
    <source>
        <dbReference type="SAM" id="SignalP"/>
    </source>
</evidence>
<dbReference type="RefSeq" id="WP_120761433.1">
    <property type="nucleotide sequence ID" value="NZ_CP032630.1"/>
</dbReference>
<dbReference type="KEGG" id="lyd:D7I47_01665"/>
<keyword evidence="3" id="KW-1185">Reference proteome</keyword>
<organism evidence="2 3">
    <name type="scientific">Protaetiibacter intestinalis</name>
    <dbReference type="NCBI Taxonomy" id="2419774"/>
    <lineage>
        <taxon>Bacteria</taxon>
        <taxon>Bacillati</taxon>
        <taxon>Actinomycetota</taxon>
        <taxon>Actinomycetes</taxon>
        <taxon>Micrococcales</taxon>
        <taxon>Microbacteriaceae</taxon>
        <taxon>Protaetiibacter</taxon>
    </lineage>
</organism>
<dbReference type="Proteomes" id="UP000278886">
    <property type="component" value="Chromosome"/>
</dbReference>
<feature type="chain" id="PRO_5038699292" evidence="1">
    <location>
        <begin position="23"/>
        <end position="226"/>
    </location>
</feature>
<accession>A0A387B0R5</accession>
<evidence type="ECO:0000313" key="2">
    <source>
        <dbReference type="EMBL" id="AYF97082.1"/>
    </source>
</evidence>
<keyword evidence="1" id="KW-0732">Signal</keyword>
<proteinExistence type="predicted"/>
<dbReference type="AlphaFoldDB" id="A0A387B0R5"/>
<reference evidence="3" key="1">
    <citation type="submission" date="2018-09" db="EMBL/GenBank/DDBJ databases">
        <title>Genome sequencing of strain 2DFWR-13.</title>
        <authorList>
            <person name="Heo J."/>
            <person name="Kim S.-J."/>
            <person name="Kwon S.-W."/>
        </authorList>
    </citation>
    <scope>NUCLEOTIDE SEQUENCE [LARGE SCALE GENOMIC DNA]</scope>
    <source>
        <strain evidence="3">2DFWR-13</strain>
    </source>
</reference>
<evidence type="ECO:0000313" key="3">
    <source>
        <dbReference type="Proteomes" id="UP000278886"/>
    </source>
</evidence>
<name>A0A387B0R5_9MICO</name>
<dbReference type="EMBL" id="CP032630">
    <property type="protein sequence ID" value="AYF97082.1"/>
    <property type="molecule type" value="Genomic_DNA"/>
</dbReference>
<gene>
    <name evidence="2" type="ORF">D7I47_01665</name>
</gene>
<sequence length="226" mass="23295">MTTTTTPSPRGIVAAASVTATAALLCACTPVTTGRGAEEPRPASEAPAADALDEAGACLVDHSPWSLDIGRLLDDHAAFLGSTAPEATPSSWSAEGTALMTFTEGARIWQFVAEDVVFTIQIPTGDGPLTVRSAQVEEQNGEFRVIDGGFVMIDAAASLAHVDDTTTTFADGSVSGPLPVGAPPVFPWSRDIVTGQTSITHQFSCSASELVITTASPYGYHFVPGA</sequence>